<evidence type="ECO:0000256" key="1">
    <source>
        <dbReference type="ARBA" id="ARBA00004613"/>
    </source>
</evidence>
<accession>A0AAY4B5H4</accession>
<proteinExistence type="inferred from homology"/>
<comment type="similarity">
    <text evidence="2 4">Belongs to the neurexophilin family.</text>
</comment>
<organism evidence="5 6">
    <name type="scientific">Denticeps clupeoides</name>
    <name type="common">denticle herring</name>
    <dbReference type="NCBI Taxonomy" id="299321"/>
    <lineage>
        <taxon>Eukaryota</taxon>
        <taxon>Metazoa</taxon>
        <taxon>Chordata</taxon>
        <taxon>Craniata</taxon>
        <taxon>Vertebrata</taxon>
        <taxon>Euteleostomi</taxon>
        <taxon>Actinopterygii</taxon>
        <taxon>Neopterygii</taxon>
        <taxon>Teleostei</taxon>
        <taxon>Clupei</taxon>
        <taxon>Clupeiformes</taxon>
        <taxon>Denticipitoidei</taxon>
        <taxon>Denticipitidae</taxon>
        <taxon>Denticeps</taxon>
    </lineage>
</organism>
<dbReference type="InterPro" id="IPR010450">
    <property type="entry name" value="Nxph"/>
</dbReference>
<dbReference type="PANTHER" id="PTHR17103">
    <property type="entry name" value="NEUREXOPHILIN"/>
    <property type="match status" value="1"/>
</dbReference>
<gene>
    <name evidence="5" type="primary">NXPH2</name>
</gene>
<dbReference type="Proteomes" id="UP000694580">
    <property type="component" value="Chromosome 5"/>
</dbReference>
<dbReference type="PANTHER" id="PTHR17103:SF13">
    <property type="entry name" value="NEUREXOPHILIN-1"/>
    <property type="match status" value="1"/>
</dbReference>
<name>A0AAY4B5H4_9TELE</name>
<evidence type="ECO:0000313" key="6">
    <source>
        <dbReference type="Proteomes" id="UP000694580"/>
    </source>
</evidence>
<dbReference type="GeneTree" id="ENSGT00950000182883"/>
<protein>
    <recommendedName>
        <fullName evidence="4">Neurexophilin</fullName>
    </recommendedName>
</protein>
<comment type="subcellular location">
    <subcellularLocation>
        <location evidence="1">Secreted</location>
    </subcellularLocation>
</comment>
<comment type="function">
    <text evidence="4">May be signaling molecules that resemble neuropeptides.</text>
</comment>
<dbReference type="Ensembl" id="ENSDCDT00010015885.1">
    <property type="protein sequence ID" value="ENSDCDP00010015051.1"/>
    <property type="gene ID" value="ENSDCDG00010006900.1"/>
</dbReference>
<dbReference type="PIRSF" id="PIRSF038019">
    <property type="entry name" value="Neurexophilin"/>
    <property type="match status" value="1"/>
</dbReference>
<dbReference type="GO" id="GO:0005102">
    <property type="term" value="F:signaling receptor binding"/>
    <property type="evidence" value="ECO:0007669"/>
    <property type="project" value="TreeGrafter"/>
</dbReference>
<dbReference type="GO" id="GO:0005576">
    <property type="term" value="C:extracellular region"/>
    <property type="evidence" value="ECO:0007669"/>
    <property type="project" value="UniProtKB-SubCell"/>
</dbReference>
<reference evidence="5" key="2">
    <citation type="submission" date="2025-08" db="UniProtKB">
        <authorList>
            <consortium name="Ensembl"/>
        </authorList>
    </citation>
    <scope>IDENTIFICATION</scope>
</reference>
<reference evidence="5 6" key="1">
    <citation type="submission" date="2020-06" db="EMBL/GenBank/DDBJ databases">
        <authorList>
            <consortium name="Wellcome Sanger Institute Data Sharing"/>
        </authorList>
    </citation>
    <scope>NUCLEOTIDE SEQUENCE [LARGE SCALE GENOMIC DNA]</scope>
</reference>
<dbReference type="AlphaFoldDB" id="A0AAY4B5H4"/>
<sequence length="249" mass="28190">QRPLCWVTMPYLVSKRRSDPSEPERTKPVKQVWSGSRYLLSHDLSGEDYHTALDLHSDAAHTSSNQALWNWPADAYPAHLQGKRRPFVRSGKLKKMFGWGDFQCNIKTLTLTLLITGKIVDHGNGTFSVYFRYNATGQGNFSVGLVPPTKAVEFDLSQQVAVSPNQAKNFNCRVENEKVEKSFKNTLCGYDSSKSCLEELTHSYVSWLCSKPFKVICVYIFFHSGSYKLVQKACPDYNYHSDAPYLPSG</sequence>
<dbReference type="Pfam" id="PF06312">
    <property type="entry name" value="Neurexophilin"/>
    <property type="match status" value="1"/>
</dbReference>
<evidence type="ECO:0000256" key="4">
    <source>
        <dbReference type="PIRNR" id="PIRNR038019"/>
    </source>
</evidence>
<keyword evidence="3" id="KW-0964">Secreted</keyword>
<reference evidence="5" key="3">
    <citation type="submission" date="2025-09" db="UniProtKB">
        <authorList>
            <consortium name="Ensembl"/>
        </authorList>
    </citation>
    <scope>IDENTIFICATION</scope>
</reference>
<evidence type="ECO:0000256" key="2">
    <source>
        <dbReference type="ARBA" id="ARBA00008118"/>
    </source>
</evidence>
<evidence type="ECO:0000256" key="3">
    <source>
        <dbReference type="ARBA" id="ARBA00022525"/>
    </source>
</evidence>
<evidence type="ECO:0000313" key="5">
    <source>
        <dbReference type="Ensembl" id="ENSDCDP00010015051.1"/>
    </source>
</evidence>
<keyword evidence="6" id="KW-1185">Reference proteome</keyword>
<dbReference type="InterPro" id="IPR026845">
    <property type="entry name" value="NXPH/NXPE"/>
</dbReference>